<dbReference type="Proteomes" id="UP001609219">
    <property type="component" value="Unassembled WGS sequence"/>
</dbReference>
<organism evidence="4 6">
    <name type="scientific">Antrihabitans spumae</name>
    <dbReference type="NCBI Taxonomy" id="3373370"/>
    <lineage>
        <taxon>Bacteria</taxon>
        <taxon>Bacillati</taxon>
        <taxon>Actinomycetota</taxon>
        <taxon>Actinomycetes</taxon>
        <taxon>Mycobacteriales</taxon>
        <taxon>Nocardiaceae</taxon>
        <taxon>Antrihabitans</taxon>
    </lineage>
</organism>
<dbReference type="Gene3D" id="3.40.50.10320">
    <property type="entry name" value="LmbE-like"/>
    <property type="match status" value="1"/>
</dbReference>
<evidence type="ECO:0000313" key="6">
    <source>
        <dbReference type="Proteomes" id="UP001609176"/>
    </source>
</evidence>
<accession>A0ABW7KE29</accession>
<evidence type="ECO:0000313" key="4">
    <source>
        <dbReference type="EMBL" id="MFH5240694.1"/>
    </source>
</evidence>
<evidence type="ECO:0000313" key="5">
    <source>
        <dbReference type="Proteomes" id="UP001609175"/>
    </source>
</evidence>
<dbReference type="GO" id="GO:0016787">
    <property type="term" value="F:hydrolase activity"/>
    <property type="evidence" value="ECO:0007669"/>
    <property type="project" value="UniProtKB-KW"/>
</dbReference>
<name>A0ABW7KE29_9NOCA</name>
<keyword evidence="7" id="KW-1185">Reference proteome</keyword>
<dbReference type="EMBL" id="JBIMSO010000060">
    <property type="protein sequence ID" value="MFH5210316.1"/>
    <property type="molecule type" value="Genomic_DNA"/>
</dbReference>
<evidence type="ECO:0000313" key="2">
    <source>
        <dbReference type="EMBL" id="MFH5210316.1"/>
    </source>
</evidence>
<dbReference type="SUPFAM" id="SSF102588">
    <property type="entry name" value="LmbE-like"/>
    <property type="match status" value="1"/>
</dbReference>
<dbReference type="RefSeq" id="WP_395115975.1">
    <property type="nucleotide sequence ID" value="NZ_JBIMSN010000016.1"/>
</dbReference>
<gene>
    <name evidence="4" type="ORF">ACHIPV_02205</name>
    <name evidence="2" type="ORF">ACHIPZ_19205</name>
    <name evidence="3" type="ORF">ACHIRB_03840</name>
</gene>
<dbReference type="PANTHER" id="PTHR12993:SF29">
    <property type="entry name" value="BLR3841 PROTEIN"/>
    <property type="match status" value="1"/>
</dbReference>
<dbReference type="InterPro" id="IPR024078">
    <property type="entry name" value="LmbE-like_dom_sf"/>
</dbReference>
<dbReference type="EC" id="3.5.1.-" evidence="4"/>
<dbReference type="InterPro" id="IPR003737">
    <property type="entry name" value="GlcNAc_PI_deacetylase-related"/>
</dbReference>
<dbReference type="PANTHER" id="PTHR12993">
    <property type="entry name" value="N-ACETYLGLUCOSAMINYL-PHOSPHATIDYLINOSITOL DE-N-ACETYLASE-RELATED"/>
    <property type="match status" value="1"/>
</dbReference>
<dbReference type="EMBL" id="JBIMSN010000016">
    <property type="protein sequence ID" value="MFH5227721.1"/>
    <property type="molecule type" value="Genomic_DNA"/>
</dbReference>
<evidence type="ECO:0000313" key="7">
    <source>
        <dbReference type="Proteomes" id="UP001609219"/>
    </source>
</evidence>
<keyword evidence="4" id="KW-0378">Hydrolase</keyword>
<comment type="caution">
    <text evidence="4">The sequence shown here is derived from an EMBL/GenBank/DDBJ whole genome shotgun (WGS) entry which is preliminary data.</text>
</comment>
<dbReference type="EMBL" id="JBIMSP010000002">
    <property type="protein sequence ID" value="MFH5240694.1"/>
    <property type="molecule type" value="Genomic_DNA"/>
</dbReference>
<dbReference type="Pfam" id="PF02585">
    <property type="entry name" value="PIG-L"/>
    <property type="match status" value="1"/>
</dbReference>
<sequence>MAQPLIDLDDEGTPAHLWTAWGTEHRALEIESCQRLVVVAPHPDDEILGAGGLIALARGNDIPVTVVIVTDGEGAYPGSPSYTPRALASLRIEESRRAARVVGAQAPTRLAFPDGAVGSREEELTSALRGVLFRETGPDVWCATTWRNDGHPDHEAVGRATAAACKSSGATLLEFPVWMFQWAHPDDAVVPSDRARALALPAKIVRTKLAAIDEYSSQAIAASTHPADRPILPPHVLERLAGRSETFFV</sequence>
<dbReference type="Proteomes" id="UP001609176">
    <property type="component" value="Unassembled WGS sequence"/>
</dbReference>
<reference evidence="5 6" key="1">
    <citation type="submission" date="2024-10" db="EMBL/GenBank/DDBJ databases">
        <authorList>
            <person name="Riesco R."/>
        </authorList>
    </citation>
    <scope>NUCLEOTIDE SEQUENCE [LARGE SCALE GENOMIC DNA]</scope>
    <source>
        <strain evidence="4 6">NCIMB 15448</strain>
        <strain evidence="2 5">NCIMB 15449</strain>
        <strain evidence="3 7">NCIMB 15450</strain>
    </source>
</reference>
<proteinExistence type="predicted"/>
<keyword evidence="1" id="KW-0862">Zinc</keyword>
<evidence type="ECO:0000256" key="1">
    <source>
        <dbReference type="ARBA" id="ARBA00022833"/>
    </source>
</evidence>
<evidence type="ECO:0000313" key="3">
    <source>
        <dbReference type="EMBL" id="MFH5227721.1"/>
    </source>
</evidence>
<protein>
    <submittedName>
        <fullName evidence="4">PIG-L deacetylase family protein</fullName>
        <ecNumber evidence="4">3.5.1.-</ecNumber>
    </submittedName>
</protein>
<dbReference type="Proteomes" id="UP001609175">
    <property type="component" value="Unassembled WGS sequence"/>
</dbReference>